<dbReference type="CDD" id="cd00141">
    <property type="entry name" value="NT_POLXc"/>
    <property type="match status" value="1"/>
</dbReference>
<dbReference type="Pfam" id="PF02811">
    <property type="entry name" value="PHP"/>
    <property type="match status" value="1"/>
</dbReference>
<dbReference type="PANTHER" id="PTHR36928:SF1">
    <property type="entry name" value="PHOSPHATASE YCDX-RELATED"/>
    <property type="match status" value="1"/>
</dbReference>
<dbReference type="Gene3D" id="1.10.150.20">
    <property type="entry name" value="5' to 3' exonuclease, C-terminal subdomain"/>
    <property type="match status" value="1"/>
</dbReference>
<dbReference type="SMART" id="SM00483">
    <property type="entry name" value="POLXc"/>
    <property type="match status" value="1"/>
</dbReference>
<dbReference type="Gene3D" id="3.30.210.10">
    <property type="entry name" value="DNA polymerase, thumb domain"/>
    <property type="match status" value="1"/>
</dbReference>
<dbReference type="InterPro" id="IPR016195">
    <property type="entry name" value="Pol/histidinol_Pase-like"/>
</dbReference>
<dbReference type="EMBL" id="MGGW01000020">
    <property type="protein sequence ID" value="OGM53888.1"/>
    <property type="molecule type" value="Genomic_DNA"/>
</dbReference>
<dbReference type="GO" id="GO:0042578">
    <property type="term" value="F:phosphoric ester hydrolase activity"/>
    <property type="evidence" value="ECO:0007669"/>
    <property type="project" value="TreeGrafter"/>
</dbReference>
<name>A0A1F8ARH5_9BACT</name>
<dbReference type="InterPro" id="IPR010996">
    <property type="entry name" value="HHH_MUS81"/>
</dbReference>
<evidence type="ECO:0000256" key="2">
    <source>
        <dbReference type="ARBA" id="ARBA00022695"/>
    </source>
</evidence>
<dbReference type="SUPFAM" id="SSF89550">
    <property type="entry name" value="PHP domain-like"/>
    <property type="match status" value="1"/>
</dbReference>
<dbReference type="SUPFAM" id="SSF81301">
    <property type="entry name" value="Nucleotidyltransferase"/>
    <property type="match status" value="1"/>
</dbReference>
<dbReference type="InterPro" id="IPR029398">
    <property type="entry name" value="PolB_thumb"/>
</dbReference>
<protein>
    <recommendedName>
        <fullName evidence="3">DNA-directed DNA polymerase X domain-containing protein</fullName>
    </recommendedName>
</protein>
<dbReference type="Pfam" id="PF14520">
    <property type="entry name" value="HHH_5"/>
    <property type="match status" value="1"/>
</dbReference>
<accession>A0A1F8ARH5</accession>
<dbReference type="InterPro" id="IPR037160">
    <property type="entry name" value="DNA_Pol_thumb_sf"/>
</dbReference>
<dbReference type="Gene3D" id="3.30.460.10">
    <property type="entry name" value="Beta Polymerase, domain 2"/>
    <property type="match status" value="1"/>
</dbReference>
<dbReference type="Pfam" id="PF14791">
    <property type="entry name" value="DNA_pol_B_thumb"/>
    <property type="match status" value="1"/>
</dbReference>
<dbReference type="AlphaFoldDB" id="A0A1F8ARH5"/>
<organism evidence="4 5">
    <name type="scientific">Candidatus Woesebacteria bacterium RIFCSPHIGHO2_12_FULL_41_24</name>
    <dbReference type="NCBI Taxonomy" id="1802510"/>
    <lineage>
        <taxon>Bacteria</taxon>
        <taxon>Candidatus Woeseibacteriota</taxon>
    </lineage>
</organism>
<evidence type="ECO:0000313" key="5">
    <source>
        <dbReference type="Proteomes" id="UP000178603"/>
    </source>
</evidence>
<keyword evidence="2" id="KW-0548">Nucleotidyltransferase</keyword>
<dbReference type="InterPro" id="IPR027421">
    <property type="entry name" value="DNA_pol_lamdba_lyase_dom_sf"/>
</dbReference>
<dbReference type="Pfam" id="PF14716">
    <property type="entry name" value="HHH_8"/>
    <property type="match status" value="1"/>
</dbReference>
<dbReference type="SUPFAM" id="SSF47802">
    <property type="entry name" value="DNA polymerase beta, N-terminal domain-like"/>
    <property type="match status" value="1"/>
</dbReference>
<dbReference type="GO" id="GO:0003887">
    <property type="term" value="F:DNA-directed DNA polymerase activity"/>
    <property type="evidence" value="ECO:0007669"/>
    <property type="project" value="InterPro"/>
</dbReference>
<dbReference type="PANTHER" id="PTHR36928">
    <property type="entry name" value="PHOSPHATASE YCDX-RELATED"/>
    <property type="match status" value="1"/>
</dbReference>
<dbReference type="Proteomes" id="UP000178603">
    <property type="component" value="Unassembled WGS sequence"/>
</dbReference>
<gene>
    <name evidence="4" type="ORF">A3E44_05760</name>
</gene>
<dbReference type="InterPro" id="IPR022311">
    <property type="entry name" value="PolX-like"/>
</dbReference>
<evidence type="ECO:0000256" key="1">
    <source>
        <dbReference type="ARBA" id="ARBA00022679"/>
    </source>
</evidence>
<dbReference type="InterPro" id="IPR002054">
    <property type="entry name" value="DNA-dir_DNA_pol_X"/>
</dbReference>
<dbReference type="InterPro" id="IPR050243">
    <property type="entry name" value="PHP_phosphatase"/>
</dbReference>
<dbReference type="Gene3D" id="3.20.20.140">
    <property type="entry name" value="Metal-dependent hydrolases"/>
    <property type="match status" value="1"/>
</dbReference>
<dbReference type="InterPro" id="IPR004013">
    <property type="entry name" value="PHP_dom"/>
</dbReference>
<comment type="caution">
    <text evidence="4">The sequence shown here is derived from an EMBL/GenBank/DDBJ whole genome shotgun (WGS) entry which is preliminary data.</text>
</comment>
<evidence type="ECO:0000259" key="3">
    <source>
        <dbReference type="SMART" id="SM00483"/>
    </source>
</evidence>
<dbReference type="InterPro" id="IPR043519">
    <property type="entry name" value="NT_sf"/>
</dbReference>
<sequence length="599" mass="66589">MRKIPTNTELAEILRDVAAAYKIASEDKNKFRIVAYERAADAVEHLSSEAKDLWDEGKLIEVSGIGPSIASHLGEVFAKGRSSHFDEILATLPPAVFELMKIPGVGAKTAYKLSTSLGIKASKTALAKLKIAIQEGKVAKLEGFGELSEENIEKSIGEVKKGKKRLLLPYASSIADQIISWLKTSKAVLEVYPLGSLRRRASTVGDIDLAISTKRPGVALDHFVAYPKKIRKIEEGPESASILVSGNVQVDAMTQPPDSFGALLQHFTGSKHHNIALREYALKNKMSLNEKGIKDLKTKKLKKYKTEEEFYKALGMDLIPPEIREDIGEIQAAQRSAQGKLPGLPMLVDIRDIKGDLQIHSDFNIETSHDLGQSSMKEIVTKADELGYEYIAFTEHNPSQSGHNDAQIIDILKAKAEAIDKLNYSLVKYNMKNFKKAFNSLEIDILPDGRLPVPEKGFDYLDFALGSIHSSFKQSKSDMTARVLNAFKHPKLKIFAHPSTRILNRREGVELDWPAIFDYFIKENKIIEINANPARLDLPDILVRDAVKLGVKMSLGTDAHYLIGMDNMQFGVFVARRGWATREDIINSMSLKDIQNVLL</sequence>
<keyword evidence="1" id="KW-0808">Transferase</keyword>
<reference evidence="4 5" key="1">
    <citation type="journal article" date="2016" name="Nat. Commun.">
        <title>Thousands of microbial genomes shed light on interconnected biogeochemical processes in an aquifer system.</title>
        <authorList>
            <person name="Anantharaman K."/>
            <person name="Brown C.T."/>
            <person name="Hug L.A."/>
            <person name="Sharon I."/>
            <person name="Castelle C.J."/>
            <person name="Probst A.J."/>
            <person name="Thomas B.C."/>
            <person name="Singh A."/>
            <person name="Wilkins M.J."/>
            <person name="Karaoz U."/>
            <person name="Brodie E.L."/>
            <person name="Williams K.H."/>
            <person name="Hubbard S.S."/>
            <person name="Banfield J.F."/>
        </authorList>
    </citation>
    <scope>NUCLEOTIDE SEQUENCE [LARGE SCALE GENOMIC DNA]</scope>
</reference>
<dbReference type="PIRSF" id="PIRSF005047">
    <property type="entry name" value="UCP005047_YshC"/>
    <property type="match status" value="1"/>
</dbReference>
<feature type="domain" description="DNA-directed DNA polymerase X" evidence="3">
    <location>
        <begin position="5"/>
        <end position="325"/>
    </location>
</feature>
<evidence type="ECO:0000313" key="4">
    <source>
        <dbReference type="EMBL" id="OGM53888.1"/>
    </source>
</evidence>
<dbReference type="GO" id="GO:0003677">
    <property type="term" value="F:DNA binding"/>
    <property type="evidence" value="ECO:0007669"/>
    <property type="project" value="InterPro"/>
</dbReference>
<dbReference type="Gene3D" id="1.10.150.110">
    <property type="entry name" value="DNA polymerase beta, N-terminal domain-like"/>
    <property type="match status" value="1"/>
</dbReference>
<dbReference type="GO" id="GO:0008270">
    <property type="term" value="F:zinc ion binding"/>
    <property type="evidence" value="ECO:0007669"/>
    <property type="project" value="TreeGrafter"/>
</dbReference>
<proteinExistence type="predicted"/>
<dbReference type="GO" id="GO:0005829">
    <property type="term" value="C:cytosol"/>
    <property type="evidence" value="ECO:0007669"/>
    <property type="project" value="TreeGrafter"/>
</dbReference>